<accession>A0AAV4NHY0</accession>
<dbReference type="EMBL" id="BPLR01020818">
    <property type="protein sequence ID" value="GIX82917.1"/>
    <property type="molecule type" value="Genomic_DNA"/>
</dbReference>
<comment type="caution">
    <text evidence="1">The sequence shown here is derived from an EMBL/GenBank/DDBJ whole genome shotgun (WGS) entry which is preliminary data.</text>
</comment>
<dbReference type="Proteomes" id="UP001054945">
    <property type="component" value="Unassembled WGS sequence"/>
</dbReference>
<name>A0AAV4NHY0_CAEEX</name>
<gene>
    <name evidence="1" type="ORF">CEXT_52651</name>
</gene>
<reference evidence="1 2" key="1">
    <citation type="submission" date="2021-06" db="EMBL/GenBank/DDBJ databases">
        <title>Caerostris extrusa draft genome.</title>
        <authorList>
            <person name="Kono N."/>
            <person name="Arakawa K."/>
        </authorList>
    </citation>
    <scope>NUCLEOTIDE SEQUENCE [LARGE SCALE GENOMIC DNA]</scope>
</reference>
<keyword evidence="2" id="KW-1185">Reference proteome</keyword>
<sequence>MGINIVFSHMAANLHLSAICKREADLKRRVFGNTPEVWAISGAVSQNFPSNARRFVINVIAWMPKLAKDGLAMPEKCKQLKKSTIFHVTGATEKRFSILRVPTTTSKVHVTNEGFRNILLKLSPKCINTAT</sequence>
<dbReference type="AlphaFoldDB" id="A0AAV4NHY0"/>
<evidence type="ECO:0000313" key="2">
    <source>
        <dbReference type="Proteomes" id="UP001054945"/>
    </source>
</evidence>
<evidence type="ECO:0000313" key="1">
    <source>
        <dbReference type="EMBL" id="GIX82917.1"/>
    </source>
</evidence>
<organism evidence="1 2">
    <name type="scientific">Caerostris extrusa</name>
    <name type="common">Bark spider</name>
    <name type="synonym">Caerostris bankana</name>
    <dbReference type="NCBI Taxonomy" id="172846"/>
    <lineage>
        <taxon>Eukaryota</taxon>
        <taxon>Metazoa</taxon>
        <taxon>Ecdysozoa</taxon>
        <taxon>Arthropoda</taxon>
        <taxon>Chelicerata</taxon>
        <taxon>Arachnida</taxon>
        <taxon>Araneae</taxon>
        <taxon>Araneomorphae</taxon>
        <taxon>Entelegynae</taxon>
        <taxon>Araneoidea</taxon>
        <taxon>Araneidae</taxon>
        <taxon>Caerostris</taxon>
    </lineage>
</organism>
<evidence type="ECO:0008006" key="3">
    <source>
        <dbReference type="Google" id="ProtNLM"/>
    </source>
</evidence>
<proteinExistence type="predicted"/>
<protein>
    <recommendedName>
        <fullName evidence="3">Transposase</fullName>
    </recommendedName>
</protein>